<dbReference type="RefSeq" id="WP_051790763.1">
    <property type="nucleotide sequence ID" value="NZ_CP013251.1"/>
</dbReference>
<reference evidence="2 3" key="1">
    <citation type="journal article" date="2016" name="Front. Microbiol.">
        <title>Genomic Insight into the Host-Endosymbiont Relationship of Endozoicomonas montiporae CL-33(T) with its Coral Host.</title>
        <authorList>
            <person name="Ding J.-Y."/>
            <person name="Shiu J.-H."/>
            <person name="Chen W.-M."/>
            <person name="Chiang Y.-R."/>
            <person name="Tang S.-L."/>
        </authorList>
    </citation>
    <scope>NUCLEOTIDE SEQUENCE [LARGE SCALE GENOMIC DNA]</scope>
    <source>
        <strain evidence="2 3">CL-33</strain>
    </source>
</reference>
<dbReference type="AlphaFoldDB" id="A0A142B8A3"/>
<dbReference type="KEGG" id="emp:EZMO1_0750"/>
<dbReference type="PATRIC" id="fig|570277.3.peg.814"/>
<dbReference type="Proteomes" id="UP000071065">
    <property type="component" value="Chromosome"/>
</dbReference>
<evidence type="ECO:0000259" key="1">
    <source>
        <dbReference type="Pfam" id="PF13391"/>
    </source>
</evidence>
<accession>A0A142B8A3</accession>
<dbReference type="InterPro" id="IPR003615">
    <property type="entry name" value="HNH_nuc"/>
</dbReference>
<evidence type="ECO:0000313" key="3">
    <source>
        <dbReference type="Proteomes" id="UP000071065"/>
    </source>
</evidence>
<protein>
    <recommendedName>
        <fullName evidence="1">HNH nuclease domain-containing protein</fullName>
    </recommendedName>
</protein>
<proteinExistence type="predicted"/>
<name>A0A142B8A3_9GAMM</name>
<feature type="domain" description="HNH nuclease" evidence="1">
    <location>
        <begin position="70"/>
        <end position="120"/>
    </location>
</feature>
<organism evidence="2 3">
    <name type="scientific">Endozoicomonas montiporae CL-33</name>
    <dbReference type="NCBI Taxonomy" id="570277"/>
    <lineage>
        <taxon>Bacteria</taxon>
        <taxon>Pseudomonadati</taxon>
        <taxon>Pseudomonadota</taxon>
        <taxon>Gammaproteobacteria</taxon>
        <taxon>Oceanospirillales</taxon>
        <taxon>Endozoicomonadaceae</taxon>
        <taxon>Endozoicomonas</taxon>
    </lineage>
</organism>
<dbReference type="STRING" id="570277.EZMO1_0750"/>
<evidence type="ECO:0000313" key="2">
    <source>
        <dbReference type="EMBL" id="AMO54979.1"/>
    </source>
</evidence>
<dbReference type="Pfam" id="PF13391">
    <property type="entry name" value="HNH_2"/>
    <property type="match status" value="1"/>
</dbReference>
<dbReference type="EMBL" id="CP013251">
    <property type="protein sequence ID" value="AMO54979.1"/>
    <property type="molecule type" value="Genomic_DNA"/>
</dbReference>
<gene>
    <name evidence="2" type="ORF">EZMO1_0750</name>
</gene>
<sequence>MLAELLNTEVTLLDAHSFAWILSSQMEKEGKLGDLVEVQENLATERESKVKTRVGQEKFRSDLQDYWSVCAVTGCSKLLTASHIKPWAKSSPSERLDPFNGLLLSPALDQCFDAGYISFDNDGEIMISPQLGDQSREAMGIDASMKLATFDNRHKEYLDYHRKHVFK</sequence>
<dbReference type="OrthoDB" id="529575at2"/>